<feature type="transmembrane region" description="Helical" evidence="9">
    <location>
        <begin position="356"/>
        <end position="378"/>
    </location>
</feature>
<evidence type="ECO:0000256" key="7">
    <source>
        <dbReference type="ARBA" id="ARBA00022989"/>
    </source>
</evidence>
<dbReference type="InterPro" id="IPR032823">
    <property type="entry name" value="BCA_ABC_TP_C"/>
</dbReference>
<evidence type="ECO:0000256" key="5">
    <source>
        <dbReference type="ARBA" id="ARBA00022741"/>
    </source>
</evidence>
<feature type="transmembrane region" description="Helical" evidence="9">
    <location>
        <begin position="501"/>
        <end position="520"/>
    </location>
</feature>
<protein>
    <recommendedName>
        <fullName evidence="10">ABC transporter domain-containing protein</fullName>
    </recommendedName>
</protein>
<dbReference type="GO" id="GO:0005886">
    <property type="term" value="C:plasma membrane"/>
    <property type="evidence" value="ECO:0007669"/>
    <property type="project" value="UniProtKB-SubCell"/>
</dbReference>
<dbReference type="GO" id="GO:0005524">
    <property type="term" value="F:ATP binding"/>
    <property type="evidence" value="ECO:0007669"/>
    <property type="project" value="UniProtKB-KW"/>
</dbReference>
<feature type="transmembrane region" description="Helical" evidence="9">
    <location>
        <begin position="452"/>
        <end position="471"/>
    </location>
</feature>
<dbReference type="PROSITE" id="PS50893">
    <property type="entry name" value="ABC_TRANSPORTER_2"/>
    <property type="match status" value="1"/>
</dbReference>
<dbReference type="InterPro" id="IPR003439">
    <property type="entry name" value="ABC_transporter-like_ATP-bd"/>
</dbReference>
<proteinExistence type="predicted"/>
<dbReference type="SMART" id="SM00382">
    <property type="entry name" value="AAA"/>
    <property type="match status" value="1"/>
</dbReference>
<dbReference type="InterPro" id="IPR051120">
    <property type="entry name" value="ABC_AA/LPS_Transport"/>
</dbReference>
<dbReference type="InterPro" id="IPR001851">
    <property type="entry name" value="ABC_transp_permease"/>
</dbReference>
<feature type="transmembrane region" description="Helical" evidence="9">
    <location>
        <begin position="18"/>
        <end position="40"/>
    </location>
</feature>
<evidence type="ECO:0000256" key="9">
    <source>
        <dbReference type="SAM" id="Phobius"/>
    </source>
</evidence>
<feature type="transmembrane region" description="Helical" evidence="9">
    <location>
        <begin position="242"/>
        <end position="267"/>
    </location>
</feature>
<keyword evidence="2" id="KW-0813">Transport</keyword>
<dbReference type="InterPro" id="IPR027417">
    <property type="entry name" value="P-loop_NTPase"/>
</dbReference>
<dbReference type="Pfam" id="PF00005">
    <property type="entry name" value="ABC_tran"/>
    <property type="match status" value="1"/>
</dbReference>
<evidence type="ECO:0000256" key="3">
    <source>
        <dbReference type="ARBA" id="ARBA00022475"/>
    </source>
</evidence>
<feature type="transmembrane region" description="Helical" evidence="9">
    <location>
        <begin position="590"/>
        <end position="619"/>
    </location>
</feature>
<evidence type="ECO:0000256" key="6">
    <source>
        <dbReference type="ARBA" id="ARBA00022840"/>
    </source>
</evidence>
<dbReference type="Gene3D" id="3.40.50.300">
    <property type="entry name" value="P-loop containing nucleotide triphosphate hydrolases"/>
    <property type="match status" value="1"/>
</dbReference>
<dbReference type="InterPro" id="IPR043428">
    <property type="entry name" value="LivM-like"/>
</dbReference>
<dbReference type="SUPFAM" id="SSF52540">
    <property type="entry name" value="P-loop containing nucleoside triphosphate hydrolases"/>
    <property type="match status" value="1"/>
</dbReference>
<evidence type="ECO:0000256" key="1">
    <source>
        <dbReference type="ARBA" id="ARBA00004651"/>
    </source>
</evidence>
<feature type="transmembrane region" description="Helical" evidence="9">
    <location>
        <begin position="425"/>
        <end position="445"/>
    </location>
</feature>
<keyword evidence="3" id="KW-1003">Cell membrane</keyword>
<evidence type="ECO:0000259" key="10">
    <source>
        <dbReference type="PROSITE" id="PS50893"/>
    </source>
</evidence>
<comment type="subcellular location">
    <subcellularLocation>
        <location evidence="1">Cell membrane</location>
        <topology evidence="1">Multi-pass membrane protein</topology>
    </subcellularLocation>
</comment>
<feature type="transmembrane region" description="Helical" evidence="9">
    <location>
        <begin position="201"/>
        <end position="222"/>
    </location>
</feature>
<keyword evidence="6" id="KW-0067">ATP-binding</keyword>
<feature type="transmembrane region" description="Helical" evidence="9">
    <location>
        <begin position="72"/>
        <end position="92"/>
    </location>
</feature>
<feature type="transmembrane region" description="Helical" evidence="9">
    <location>
        <begin position="45"/>
        <end position="66"/>
    </location>
</feature>
<dbReference type="AlphaFoldDB" id="A0A381TFE7"/>
<feature type="transmembrane region" description="Helical" evidence="9">
    <location>
        <begin position="325"/>
        <end position="349"/>
    </location>
</feature>
<organism evidence="11">
    <name type="scientific">marine metagenome</name>
    <dbReference type="NCBI Taxonomy" id="408172"/>
    <lineage>
        <taxon>unclassified sequences</taxon>
        <taxon>metagenomes</taxon>
        <taxon>ecological metagenomes</taxon>
    </lineage>
</organism>
<dbReference type="Pfam" id="PF02653">
    <property type="entry name" value="BPD_transp_2"/>
    <property type="match status" value="2"/>
</dbReference>
<dbReference type="CDD" id="cd06582">
    <property type="entry name" value="TM_PBP1_LivH_like"/>
    <property type="match status" value="1"/>
</dbReference>
<evidence type="ECO:0000256" key="2">
    <source>
        <dbReference type="ARBA" id="ARBA00022448"/>
    </source>
</evidence>
<feature type="domain" description="ABC transporter" evidence="10">
    <location>
        <begin position="693"/>
        <end position="940"/>
    </location>
</feature>
<dbReference type="CDD" id="cd06581">
    <property type="entry name" value="TM_PBP1_LivM_like"/>
    <property type="match status" value="1"/>
</dbReference>
<feature type="transmembrane region" description="Helical" evidence="9">
    <location>
        <begin position="156"/>
        <end position="173"/>
    </location>
</feature>
<sequence length="950" mass="100154">MAASWSGPVLGVWTTRQLWFDGLVNGMVFGLLALGIVLVYRSTRVINLAVGNMGLPAVGLMALMVINYGFPYWVALAIALAVGTLIGAIVEVAIIRRLAEAPRVIVLVATIGVAQLMQAVLAAYPDIERNRGVRFPVPVGGRWNDLLGLRVTGPKLTILVIVPLLVLALAWFLNRTVFGQTVQASASNADLARLSGINPKIVSLFVWTVAGGLSSISLLLLSGNRGSITGIPSLGPNTMTRALAAAVIAGMFSFPRALLAGVVIGIAQAHVQFVFLDQMGLVDLLIFVVVAIAVAFQSRSSIDEDGSFSFSPRRRPVPERLKELWWVRGLPVITLGLLAVVAVVVPLVVSLPSRHLLYASILAFGVCAVSLTVVTGWAGQLSLSQMAFAGIGALVAAGLNRGLEFGVGLGDRWHLFTVTLPSMPYLVSMLLATLAAATTATLIGLGALRIKGLLLAVSTFAFAMAASQYIYRRPVLTGGNSQSVPFRRGSLGPIDLSSQRSYYFVCLGALVVVLALVARLRNSGIGRSIIAVRENENTAAAYTVAPGRTKLTAFALAGGLAGLGGALLGGLVQNIPFTNRFFLIGDSLRLVSIVVIGGLGTLTGPILGSLWVIGLPAIWPDNNLVPLFTSSIGMLILLLYFPGGLVQIAYWARDSLLGWAERRLDPAPVKTIITPPASVVGIGDRPAATGVALATIDISVRFGGLRAVDSVALHVDAGEVVGLIGTNGAGKSTLMNAIGGFVPGDGRVELLGRDVTSRSASTRARMGLGRTFQAARLFPELTVRETVQVALEARHRARLIPTALVLPAATQAERTKTAEAAELIDFLGLGRYADAFVAELSTGTRRIVELAGLLALDARVLCLDEPTAGVAQRETEAFGPLLRQIQQELGASMLVIEHDMPMIMGLSDRVYCLEAGKIIAEGVPEEVRKDPGVVASYLGTDERAISRSDT</sequence>
<dbReference type="InterPro" id="IPR003593">
    <property type="entry name" value="AAA+_ATPase"/>
</dbReference>
<evidence type="ECO:0000313" key="11">
    <source>
        <dbReference type="EMBL" id="SVA14221.1"/>
    </source>
</evidence>
<dbReference type="GO" id="GO:0015658">
    <property type="term" value="F:branched-chain amino acid transmembrane transporter activity"/>
    <property type="evidence" value="ECO:0007669"/>
    <property type="project" value="InterPro"/>
</dbReference>
<dbReference type="GO" id="GO:0016887">
    <property type="term" value="F:ATP hydrolysis activity"/>
    <property type="evidence" value="ECO:0007669"/>
    <property type="project" value="InterPro"/>
</dbReference>
<feature type="transmembrane region" description="Helical" evidence="9">
    <location>
        <begin position="631"/>
        <end position="652"/>
    </location>
</feature>
<keyword evidence="7 9" id="KW-1133">Transmembrane helix</keyword>
<dbReference type="Pfam" id="PF12399">
    <property type="entry name" value="BCA_ABC_TP_C"/>
    <property type="match status" value="1"/>
</dbReference>
<keyword evidence="5" id="KW-0547">Nucleotide-binding</keyword>
<keyword evidence="8 9" id="KW-0472">Membrane</keyword>
<evidence type="ECO:0000256" key="8">
    <source>
        <dbReference type="ARBA" id="ARBA00023136"/>
    </source>
</evidence>
<dbReference type="PANTHER" id="PTHR45772">
    <property type="entry name" value="CONSERVED COMPONENT OF ABC TRANSPORTER FOR NATURAL AMINO ACIDS-RELATED"/>
    <property type="match status" value="1"/>
</dbReference>
<feature type="transmembrane region" description="Helical" evidence="9">
    <location>
        <begin position="279"/>
        <end position="298"/>
    </location>
</feature>
<dbReference type="CDD" id="cd03219">
    <property type="entry name" value="ABC_Mj1267_LivG_branched"/>
    <property type="match status" value="1"/>
</dbReference>
<keyword evidence="4 9" id="KW-0812">Transmembrane</keyword>
<name>A0A381TFE7_9ZZZZ</name>
<reference evidence="11" key="1">
    <citation type="submission" date="2018-05" db="EMBL/GenBank/DDBJ databases">
        <authorList>
            <person name="Lanie J.A."/>
            <person name="Ng W.-L."/>
            <person name="Kazmierczak K.M."/>
            <person name="Andrzejewski T.M."/>
            <person name="Davidsen T.M."/>
            <person name="Wayne K.J."/>
            <person name="Tettelin H."/>
            <person name="Glass J.I."/>
            <person name="Rusch D."/>
            <person name="Podicherti R."/>
            <person name="Tsui H.-C.T."/>
            <person name="Winkler M.E."/>
        </authorList>
    </citation>
    <scope>NUCLEOTIDE SEQUENCE</scope>
</reference>
<feature type="transmembrane region" description="Helical" evidence="9">
    <location>
        <begin position="104"/>
        <end position="124"/>
    </location>
</feature>
<evidence type="ECO:0000256" key="4">
    <source>
        <dbReference type="ARBA" id="ARBA00022692"/>
    </source>
</evidence>
<gene>
    <name evidence="11" type="ORF">METZ01_LOCUS67075</name>
</gene>
<dbReference type="EMBL" id="UINC01004424">
    <property type="protein sequence ID" value="SVA14221.1"/>
    <property type="molecule type" value="Genomic_DNA"/>
</dbReference>
<accession>A0A381TFE7</accession>